<feature type="non-terminal residue" evidence="3">
    <location>
        <position position="75"/>
    </location>
</feature>
<dbReference type="InterPro" id="IPR036220">
    <property type="entry name" value="UDP-Glc/GDP-Man_DH_C_sf"/>
</dbReference>
<dbReference type="RefSeq" id="WP_305884255.1">
    <property type="nucleotide sequence ID" value="NZ_JALBWM010000540.1"/>
</dbReference>
<comment type="similarity">
    <text evidence="1">Belongs to the UDP-glucose/GDP-mannose dehydrogenase family.</text>
</comment>
<dbReference type="Pfam" id="PF03720">
    <property type="entry name" value="UDPG_MGDP_dh_C"/>
    <property type="match status" value="1"/>
</dbReference>
<dbReference type="GO" id="GO:0000271">
    <property type="term" value="P:polysaccharide biosynthetic process"/>
    <property type="evidence" value="ECO:0007669"/>
    <property type="project" value="InterPro"/>
</dbReference>
<dbReference type="InterPro" id="IPR028359">
    <property type="entry name" value="UDP_ManNAc/GlcNAc_DH"/>
</dbReference>
<organism evidence="3 4">
    <name type="scientific">Microbulbifer okhotskensis</name>
    <dbReference type="NCBI Taxonomy" id="2926617"/>
    <lineage>
        <taxon>Bacteria</taxon>
        <taxon>Pseudomonadati</taxon>
        <taxon>Pseudomonadota</taxon>
        <taxon>Gammaproteobacteria</taxon>
        <taxon>Cellvibrionales</taxon>
        <taxon>Microbulbiferaceae</taxon>
        <taxon>Microbulbifer</taxon>
    </lineage>
</organism>
<feature type="non-terminal residue" evidence="3">
    <location>
        <position position="1"/>
    </location>
</feature>
<dbReference type="GO" id="GO:0051287">
    <property type="term" value="F:NAD binding"/>
    <property type="evidence" value="ECO:0007669"/>
    <property type="project" value="InterPro"/>
</dbReference>
<dbReference type="PANTHER" id="PTHR43491:SF2">
    <property type="entry name" value="UDP-N-ACETYL-D-MANNOSAMINE DEHYDROGENASE"/>
    <property type="match status" value="1"/>
</dbReference>
<proteinExistence type="inferred from homology"/>
<dbReference type="AlphaFoldDB" id="A0A9X2ERW6"/>
<dbReference type="InterPro" id="IPR014027">
    <property type="entry name" value="UDP-Glc/GDP-Man_DH_C"/>
</dbReference>
<evidence type="ECO:0000313" key="3">
    <source>
        <dbReference type="EMBL" id="MCO1337232.1"/>
    </source>
</evidence>
<dbReference type="Gene3D" id="3.40.50.720">
    <property type="entry name" value="NAD(P)-binding Rossmann-like Domain"/>
    <property type="match status" value="1"/>
</dbReference>
<protein>
    <submittedName>
        <fullName evidence="3">Vi polysaccharide biosynthesis UDP-N-acetylglucosamine C-6 dehydrogenase TviB</fullName>
    </submittedName>
</protein>
<dbReference type="PANTHER" id="PTHR43491">
    <property type="entry name" value="UDP-N-ACETYL-D-MANNOSAMINE DEHYDROGENASE"/>
    <property type="match status" value="1"/>
</dbReference>
<accession>A0A9X2ERW6</accession>
<sequence>YVAEEVVKLMIKRRVHVSDAKVLILGLSFKENCPDIRNTKVIDVVRQLESYGAHVDVHDPWVSAHQAREEYGLDL</sequence>
<reference evidence="3" key="1">
    <citation type="journal article" date="2022" name="Arch. Microbiol.">
        <title>Microbulbifer okhotskensis sp. nov., isolated from a deep bottom sediment of the Okhotsk Sea.</title>
        <authorList>
            <person name="Romanenko L."/>
            <person name="Kurilenko V."/>
            <person name="Otstavnykh N."/>
            <person name="Velansky P."/>
            <person name="Isaeva M."/>
            <person name="Mikhailov V."/>
        </authorList>
    </citation>
    <scope>NUCLEOTIDE SEQUENCE</scope>
    <source>
        <strain evidence="3">OS29</strain>
    </source>
</reference>
<evidence type="ECO:0000259" key="2">
    <source>
        <dbReference type="SMART" id="SM00984"/>
    </source>
</evidence>
<dbReference type="SMART" id="SM00984">
    <property type="entry name" value="UDPG_MGDP_dh_C"/>
    <property type="match status" value="1"/>
</dbReference>
<dbReference type="SUPFAM" id="SSF52413">
    <property type="entry name" value="UDP-glucose/GDP-mannose dehydrogenase C-terminal domain"/>
    <property type="match status" value="1"/>
</dbReference>
<feature type="domain" description="UDP-glucose/GDP-mannose dehydrogenase C-terminal" evidence="2">
    <location>
        <begin position="23"/>
        <end position="75"/>
    </location>
</feature>
<dbReference type="EMBL" id="JALBWM010000540">
    <property type="protein sequence ID" value="MCO1337232.1"/>
    <property type="molecule type" value="Genomic_DNA"/>
</dbReference>
<gene>
    <name evidence="3" type="ORF">MO867_23210</name>
</gene>
<dbReference type="GO" id="GO:0016628">
    <property type="term" value="F:oxidoreductase activity, acting on the CH-CH group of donors, NAD or NADP as acceptor"/>
    <property type="evidence" value="ECO:0007669"/>
    <property type="project" value="InterPro"/>
</dbReference>
<comment type="caution">
    <text evidence="3">The sequence shown here is derived from an EMBL/GenBank/DDBJ whole genome shotgun (WGS) entry which is preliminary data.</text>
</comment>
<evidence type="ECO:0000256" key="1">
    <source>
        <dbReference type="ARBA" id="ARBA00006601"/>
    </source>
</evidence>
<evidence type="ECO:0000313" key="4">
    <source>
        <dbReference type="Proteomes" id="UP001139028"/>
    </source>
</evidence>
<name>A0A9X2ERW6_9GAMM</name>
<dbReference type="GO" id="GO:0016616">
    <property type="term" value="F:oxidoreductase activity, acting on the CH-OH group of donors, NAD or NADP as acceptor"/>
    <property type="evidence" value="ECO:0007669"/>
    <property type="project" value="InterPro"/>
</dbReference>
<dbReference type="Proteomes" id="UP001139028">
    <property type="component" value="Unassembled WGS sequence"/>
</dbReference>
<keyword evidence="4" id="KW-1185">Reference proteome</keyword>